<sequence length="214" mass="23702">MSSTETDEAPDEPLVAAATAVAQVCHDHDWGYCFVGGLAVRRWGRPRPVEDVDLVILTGYGAEARVADGLFARFAARADDSREIALARRVVQMWATNGVSVDVALGTSRGLLRMLRRASWWEVGEARLLTCGAEDLIVKKALSDRERDWIDLAGIVARQGDRLDRDLILREFGPVRGQGHHLGDPLSWIRHRDTGEAVDRLRKLLGIGDREAAR</sequence>
<accession>A0A917TFR7</accession>
<reference evidence="1" key="1">
    <citation type="journal article" date="2014" name="Int. J. Syst. Evol. Microbiol.">
        <title>Complete genome sequence of Corynebacterium casei LMG S-19264T (=DSM 44701T), isolated from a smear-ripened cheese.</title>
        <authorList>
            <consortium name="US DOE Joint Genome Institute (JGI-PGF)"/>
            <person name="Walter F."/>
            <person name="Albersmeier A."/>
            <person name="Kalinowski J."/>
            <person name="Ruckert C."/>
        </authorList>
    </citation>
    <scope>NUCLEOTIDE SEQUENCE</scope>
    <source>
        <strain evidence="1">CGMCC 4.7312</strain>
    </source>
</reference>
<dbReference type="Proteomes" id="UP000608890">
    <property type="component" value="Unassembled WGS sequence"/>
</dbReference>
<evidence type="ECO:0000313" key="1">
    <source>
        <dbReference type="EMBL" id="GGM20663.1"/>
    </source>
</evidence>
<organism evidence="1 2">
    <name type="scientific">Micromonospora sonchi</name>
    <dbReference type="NCBI Taxonomy" id="1763543"/>
    <lineage>
        <taxon>Bacteria</taxon>
        <taxon>Bacillati</taxon>
        <taxon>Actinomycetota</taxon>
        <taxon>Actinomycetes</taxon>
        <taxon>Micromonosporales</taxon>
        <taxon>Micromonosporaceae</taxon>
        <taxon>Micromonospora</taxon>
    </lineage>
</organism>
<name>A0A917TFR7_9ACTN</name>
<dbReference type="EMBL" id="BMNB01000001">
    <property type="protein sequence ID" value="GGM20663.1"/>
    <property type="molecule type" value="Genomic_DNA"/>
</dbReference>
<comment type="caution">
    <text evidence="1">The sequence shown here is derived from an EMBL/GenBank/DDBJ whole genome shotgun (WGS) entry which is preliminary data.</text>
</comment>
<dbReference type="AlphaFoldDB" id="A0A917TFR7"/>
<dbReference type="SUPFAM" id="SSF81301">
    <property type="entry name" value="Nucleotidyltransferase"/>
    <property type="match status" value="1"/>
</dbReference>
<keyword evidence="2" id="KW-1185">Reference proteome</keyword>
<dbReference type="Gene3D" id="3.30.460.40">
    <property type="match status" value="1"/>
</dbReference>
<dbReference type="InterPro" id="IPR043519">
    <property type="entry name" value="NT_sf"/>
</dbReference>
<protein>
    <recommendedName>
        <fullName evidence="3">Nucleotidyltransferase family protein</fullName>
    </recommendedName>
</protein>
<dbReference type="RefSeq" id="WP_189040258.1">
    <property type="nucleotide sequence ID" value="NZ_BMNB01000001.1"/>
</dbReference>
<evidence type="ECO:0000313" key="2">
    <source>
        <dbReference type="Proteomes" id="UP000608890"/>
    </source>
</evidence>
<reference evidence="1" key="2">
    <citation type="submission" date="2020-09" db="EMBL/GenBank/DDBJ databases">
        <authorList>
            <person name="Sun Q."/>
            <person name="Zhou Y."/>
        </authorList>
    </citation>
    <scope>NUCLEOTIDE SEQUENCE</scope>
    <source>
        <strain evidence="1">CGMCC 4.7312</strain>
    </source>
</reference>
<gene>
    <name evidence="1" type="ORF">GCM10011608_01590</name>
</gene>
<evidence type="ECO:0008006" key="3">
    <source>
        <dbReference type="Google" id="ProtNLM"/>
    </source>
</evidence>
<proteinExistence type="predicted"/>